<evidence type="ECO:0000256" key="2">
    <source>
        <dbReference type="ARBA" id="ARBA00022676"/>
    </source>
</evidence>
<organism evidence="6 7">
    <name type="scientific">Streptomyces sannanensis</name>
    <dbReference type="NCBI Taxonomy" id="285536"/>
    <lineage>
        <taxon>Bacteria</taxon>
        <taxon>Bacillati</taxon>
        <taxon>Actinomycetota</taxon>
        <taxon>Actinomycetes</taxon>
        <taxon>Kitasatosporales</taxon>
        <taxon>Streptomycetaceae</taxon>
        <taxon>Streptomyces</taxon>
    </lineage>
</organism>
<dbReference type="Proteomes" id="UP001499990">
    <property type="component" value="Unassembled WGS sequence"/>
</dbReference>
<dbReference type="EMBL" id="BAAAYL010000001">
    <property type="protein sequence ID" value="GAA3371518.1"/>
    <property type="molecule type" value="Genomic_DNA"/>
</dbReference>
<dbReference type="Gene3D" id="3.40.50.2000">
    <property type="entry name" value="Glycogen Phosphorylase B"/>
    <property type="match status" value="2"/>
</dbReference>
<gene>
    <name evidence="6" type="ORF">GCM10020367_22510</name>
</gene>
<reference evidence="7" key="1">
    <citation type="journal article" date="2019" name="Int. J. Syst. Evol. Microbiol.">
        <title>The Global Catalogue of Microorganisms (GCM) 10K type strain sequencing project: providing services to taxonomists for standard genome sequencing and annotation.</title>
        <authorList>
            <consortium name="The Broad Institute Genomics Platform"/>
            <consortium name="The Broad Institute Genome Sequencing Center for Infectious Disease"/>
            <person name="Wu L."/>
            <person name="Ma J."/>
        </authorList>
    </citation>
    <scope>NUCLEOTIDE SEQUENCE [LARGE SCALE GENOMIC DNA]</scope>
    <source>
        <strain evidence="7">JCM 9651</strain>
    </source>
</reference>
<dbReference type="InterPro" id="IPR001296">
    <property type="entry name" value="Glyco_trans_1"/>
</dbReference>
<keyword evidence="7" id="KW-1185">Reference proteome</keyword>
<evidence type="ECO:0000259" key="5">
    <source>
        <dbReference type="Pfam" id="PF13439"/>
    </source>
</evidence>
<dbReference type="SUPFAM" id="SSF53756">
    <property type="entry name" value="UDP-Glycosyltransferase/glycogen phosphorylase"/>
    <property type="match status" value="1"/>
</dbReference>
<name>A0ABP6S9L7_9ACTN</name>
<feature type="domain" description="Glycosyl transferase family 1" evidence="4">
    <location>
        <begin position="221"/>
        <end position="361"/>
    </location>
</feature>
<protein>
    <recommendedName>
        <fullName evidence="1">D-inositol 3-phosphate glycosyltransferase</fullName>
    </recommendedName>
</protein>
<evidence type="ECO:0000256" key="1">
    <source>
        <dbReference type="ARBA" id="ARBA00021292"/>
    </source>
</evidence>
<evidence type="ECO:0000313" key="6">
    <source>
        <dbReference type="EMBL" id="GAA3371518.1"/>
    </source>
</evidence>
<feature type="domain" description="Glycosyltransferase subfamily 4-like N-terminal" evidence="5">
    <location>
        <begin position="98"/>
        <end position="207"/>
    </location>
</feature>
<keyword evidence="3" id="KW-0808">Transferase</keyword>
<accession>A0ABP6S9L7</accession>
<dbReference type="Pfam" id="PF00534">
    <property type="entry name" value="Glycos_transf_1"/>
    <property type="match status" value="1"/>
</dbReference>
<sequence length="415" mass="45229">MEEAASRDAAVVTPWYPTRELPFRGAFVQAMVDATAPGCDRMVVYHCDTWVSAMDEVAVEAVEAANARLLSQAVRPVPTVGGAELVHLAVTTPRGQDFGPLARNHERQLRAALGGKPIDAPVIHAHVGLPGAWAALQNARPGARVYVTEHATYLDRVLAEPEARALYDEMLHRVDGFLAVGEPIRNVLKAEFPHHADKIQLIPNPISFAETRAEPVTELRRWLFLGGLIPRKGVNWLVEAFARCRAEHPELTLTLVGEGELRAELEERTVELGIDDAVSFLGAVPPARALELMREHDLLVHPSRYETFGMTVVEAVAAGMPVLVTKCGGPQETLAGVEDDAGELIEVEENAETISDGYRRLRTRFEQGGLDLARAQKTLAGRYGYEAVAEAHYRLWYPETSAGDPADPAAAGALK</sequence>
<dbReference type="InterPro" id="IPR028098">
    <property type="entry name" value="Glyco_trans_4-like_N"/>
</dbReference>
<proteinExistence type="predicted"/>
<evidence type="ECO:0000259" key="4">
    <source>
        <dbReference type="Pfam" id="PF00534"/>
    </source>
</evidence>
<keyword evidence="2" id="KW-0328">Glycosyltransferase</keyword>
<evidence type="ECO:0000313" key="7">
    <source>
        <dbReference type="Proteomes" id="UP001499990"/>
    </source>
</evidence>
<dbReference type="RefSeq" id="WP_345036175.1">
    <property type="nucleotide sequence ID" value="NZ_BAAAYL010000001.1"/>
</dbReference>
<dbReference type="PANTHER" id="PTHR12526">
    <property type="entry name" value="GLYCOSYLTRANSFERASE"/>
    <property type="match status" value="1"/>
</dbReference>
<dbReference type="Pfam" id="PF13439">
    <property type="entry name" value="Glyco_transf_4"/>
    <property type="match status" value="1"/>
</dbReference>
<comment type="caution">
    <text evidence="6">The sequence shown here is derived from an EMBL/GenBank/DDBJ whole genome shotgun (WGS) entry which is preliminary data.</text>
</comment>
<dbReference type="CDD" id="cd03801">
    <property type="entry name" value="GT4_PimA-like"/>
    <property type="match status" value="1"/>
</dbReference>
<evidence type="ECO:0000256" key="3">
    <source>
        <dbReference type="ARBA" id="ARBA00022679"/>
    </source>
</evidence>